<dbReference type="InterPro" id="IPR009057">
    <property type="entry name" value="Homeodomain-like_sf"/>
</dbReference>
<reference evidence="2" key="1">
    <citation type="submission" date="2023-06" db="EMBL/GenBank/DDBJ databases">
        <authorList>
            <person name="Kurt Z."/>
        </authorList>
    </citation>
    <scope>NUCLEOTIDE SEQUENCE</scope>
</reference>
<keyword evidence="4" id="KW-1185">Reference proteome</keyword>
<reference evidence="3 4" key="2">
    <citation type="submission" date="2024-07" db="EMBL/GenBank/DDBJ databases">
        <authorList>
            <person name="Akdeniz Z."/>
        </authorList>
    </citation>
    <scope>NUCLEOTIDE SEQUENCE [LARGE SCALE GENOMIC DNA]</scope>
</reference>
<evidence type="ECO:0000259" key="1">
    <source>
        <dbReference type="PROSITE" id="PS50090"/>
    </source>
</evidence>
<dbReference type="PROSITE" id="PS50090">
    <property type="entry name" value="MYB_LIKE"/>
    <property type="match status" value="1"/>
</dbReference>
<evidence type="ECO:0000313" key="2">
    <source>
        <dbReference type="EMBL" id="CAI9916182.1"/>
    </source>
</evidence>
<evidence type="ECO:0000313" key="3">
    <source>
        <dbReference type="EMBL" id="CAL6062929.1"/>
    </source>
</evidence>
<accession>A0AA86THB6</accession>
<gene>
    <name evidence="2" type="ORF">HINF_LOCUS3827</name>
    <name evidence="3" type="ORF">HINF_LOCUS50494</name>
</gene>
<dbReference type="Pfam" id="PF00249">
    <property type="entry name" value="Myb_DNA-binding"/>
    <property type="match status" value="1"/>
</dbReference>
<dbReference type="AlphaFoldDB" id="A0AA86THB6"/>
<dbReference type="Proteomes" id="UP001642409">
    <property type="component" value="Unassembled WGS sequence"/>
</dbReference>
<feature type="domain" description="Myb-like" evidence="1">
    <location>
        <begin position="41"/>
        <end position="88"/>
    </location>
</feature>
<dbReference type="CDD" id="cd00167">
    <property type="entry name" value="SANT"/>
    <property type="match status" value="1"/>
</dbReference>
<proteinExistence type="predicted"/>
<evidence type="ECO:0000313" key="4">
    <source>
        <dbReference type="Proteomes" id="UP001642409"/>
    </source>
</evidence>
<comment type="caution">
    <text evidence="2">The sequence shown here is derived from an EMBL/GenBank/DDBJ whole genome shotgun (WGS) entry which is preliminary data.</text>
</comment>
<dbReference type="EMBL" id="CATOUU010000094">
    <property type="protein sequence ID" value="CAI9916182.1"/>
    <property type="molecule type" value="Genomic_DNA"/>
</dbReference>
<organism evidence="2">
    <name type="scientific">Hexamita inflata</name>
    <dbReference type="NCBI Taxonomy" id="28002"/>
    <lineage>
        <taxon>Eukaryota</taxon>
        <taxon>Metamonada</taxon>
        <taxon>Diplomonadida</taxon>
        <taxon>Hexamitidae</taxon>
        <taxon>Hexamitinae</taxon>
        <taxon>Hexamita</taxon>
    </lineage>
</organism>
<dbReference type="Gene3D" id="1.10.10.60">
    <property type="entry name" value="Homeodomain-like"/>
    <property type="match status" value="1"/>
</dbReference>
<protein>
    <recommendedName>
        <fullName evidence="1">Myb-like domain-containing protein</fullName>
    </recommendedName>
</protein>
<sequence length="144" mass="16429">MTVKPRLFPGSLEKTNSNVNMQCALQTRTGIPPHIAVQFIPPQMSYHFWTEEEGALLVAAVKKYGFRWEEIQFKVFPGLSVAKLKNKFYSDRRFKADAALPLTDEEKLGLKRRKRAPVPVEAKEAPSSEVDVDQLMEVLKQLIK</sequence>
<dbReference type="EMBL" id="CAXDID020000242">
    <property type="protein sequence ID" value="CAL6062929.1"/>
    <property type="molecule type" value="Genomic_DNA"/>
</dbReference>
<dbReference type="InterPro" id="IPR001005">
    <property type="entry name" value="SANT/Myb"/>
</dbReference>
<dbReference type="SUPFAM" id="SSF46689">
    <property type="entry name" value="Homeodomain-like"/>
    <property type="match status" value="1"/>
</dbReference>
<name>A0AA86THB6_9EUKA</name>